<evidence type="ECO:0000313" key="4">
    <source>
        <dbReference type="Proteomes" id="UP000054097"/>
    </source>
</evidence>
<protein>
    <recommendedName>
        <fullName evidence="2">NADP-dependent oxidoreductase domain-containing protein</fullName>
    </recommendedName>
</protein>
<feature type="non-terminal residue" evidence="3">
    <location>
        <position position="93"/>
    </location>
</feature>
<dbReference type="GO" id="GO:0016491">
    <property type="term" value="F:oxidoreductase activity"/>
    <property type="evidence" value="ECO:0007669"/>
    <property type="project" value="UniProtKB-KW"/>
</dbReference>
<evidence type="ECO:0000256" key="1">
    <source>
        <dbReference type="ARBA" id="ARBA00023002"/>
    </source>
</evidence>
<dbReference type="InterPro" id="IPR023210">
    <property type="entry name" value="NADP_OxRdtase_dom"/>
</dbReference>
<reference evidence="4" key="2">
    <citation type="submission" date="2015-01" db="EMBL/GenBank/DDBJ databases">
        <title>Evolutionary Origins and Diversification of the Mycorrhizal Mutualists.</title>
        <authorList>
            <consortium name="DOE Joint Genome Institute"/>
            <consortium name="Mycorrhizal Genomics Consortium"/>
            <person name="Kohler A."/>
            <person name="Kuo A."/>
            <person name="Nagy L.G."/>
            <person name="Floudas D."/>
            <person name="Copeland A."/>
            <person name="Barry K.W."/>
            <person name="Cichocki N."/>
            <person name="Veneault-Fourrey C."/>
            <person name="LaButti K."/>
            <person name="Lindquist E.A."/>
            <person name="Lipzen A."/>
            <person name="Lundell T."/>
            <person name="Morin E."/>
            <person name="Murat C."/>
            <person name="Riley R."/>
            <person name="Ohm R."/>
            <person name="Sun H."/>
            <person name="Tunlid A."/>
            <person name="Henrissat B."/>
            <person name="Grigoriev I.V."/>
            <person name="Hibbett D.S."/>
            <person name="Martin F."/>
        </authorList>
    </citation>
    <scope>NUCLEOTIDE SEQUENCE [LARGE SCALE GENOMIC DNA]</scope>
    <source>
        <strain evidence="4">MAFF 305830</strain>
    </source>
</reference>
<proteinExistence type="predicted"/>
<dbReference type="GO" id="GO:0005737">
    <property type="term" value="C:cytoplasm"/>
    <property type="evidence" value="ECO:0007669"/>
    <property type="project" value="TreeGrafter"/>
</dbReference>
<dbReference type="SUPFAM" id="SSF51430">
    <property type="entry name" value="NAD(P)-linked oxidoreductase"/>
    <property type="match status" value="1"/>
</dbReference>
<dbReference type="EMBL" id="KN824293">
    <property type="protein sequence ID" value="KIM28430.1"/>
    <property type="molecule type" value="Genomic_DNA"/>
</dbReference>
<dbReference type="InterPro" id="IPR050791">
    <property type="entry name" value="Aldo-Keto_reductase"/>
</dbReference>
<dbReference type="AlphaFoldDB" id="A0A0C3AV48"/>
<dbReference type="Gene3D" id="3.20.20.100">
    <property type="entry name" value="NADP-dependent oxidoreductase domain"/>
    <property type="match status" value="1"/>
</dbReference>
<dbReference type="PANTHER" id="PTHR43625:SF40">
    <property type="entry name" value="ALDO-KETO REDUCTASE YAKC [NADP(+)]"/>
    <property type="match status" value="1"/>
</dbReference>
<dbReference type="InterPro" id="IPR036812">
    <property type="entry name" value="NAD(P)_OxRdtase_dom_sf"/>
</dbReference>
<gene>
    <name evidence="3" type="ORF">M408DRAFT_36912</name>
</gene>
<name>A0A0C3AV48_SERVB</name>
<organism evidence="3 4">
    <name type="scientific">Serendipita vermifera MAFF 305830</name>
    <dbReference type="NCBI Taxonomy" id="933852"/>
    <lineage>
        <taxon>Eukaryota</taxon>
        <taxon>Fungi</taxon>
        <taxon>Dikarya</taxon>
        <taxon>Basidiomycota</taxon>
        <taxon>Agaricomycotina</taxon>
        <taxon>Agaricomycetes</taxon>
        <taxon>Sebacinales</taxon>
        <taxon>Serendipitaceae</taxon>
        <taxon>Serendipita</taxon>
    </lineage>
</organism>
<dbReference type="OrthoDB" id="37537at2759"/>
<keyword evidence="1" id="KW-0560">Oxidoreductase</keyword>
<feature type="non-terminal residue" evidence="3">
    <location>
        <position position="1"/>
    </location>
</feature>
<reference evidence="3 4" key="1">
    <citation type="submission" date="2014-04" db="EMBL/GenBank/DDBJ databases">
        <authorList>
            <consortium name="DOE Joint Genome Institute"/>
            <person name="Kuo A."/>
            <person name="Zuccaro A."/>
            <person name="Kohler A."/>
            <person name="Nagy L.G."/>
            <person name="Floudas D."/>
            <person name="Copeland A."/>
            <person name="Barry K.W."/>
            <person name="Cichocki N."/>
            <person name="Veneault-Fourrey C."/>
            <person name="LaButti K."/>
            <person name="Lindquist E.A."/>
            <person name="Lipzen A."/>
            <person name="Lundell T."/>
            <person name="Morin E."/>
            <person name="Murat C."/>
            <person name="Sun H."/>
            <person name="Tunlid A."/>
            <person name="Henrissat B."/>
            <person name="Grigoriev I.V."/>
            <person name="Hibbett D.S."/>
            <person name="Martin F."/>
            <person name="Nordberg H.P."/>
            <person name="Cantor M.N."/>
            <person name="Hua S.X."/>
        </authorList>
    </citation>
    <scope>NUCLEOTIDE SEQUENCE [LARGE SCALE GENOMIC DNA]</scope>
    <source>
        <strain evidence="3 4">MAFF 305830</strain>
    </source>
</reference>
<keyword evidence="4" id="KW-1185">Reference proteome</keyword>
<feature type="domain" description="NADP-dependent oxidoreductase" evidence="2">
    <location>
        <begin position="2"/>
        <end position="93"/>
    </location>
</feature>
<evidence type="ECO:0000259" key="2">
    <source>
        <dbReference type="Pfam" id="PF00248"/>
    </source>
</evidence>
<dbReference type="Proteomes" id="UP000054097">
    <property type="component" value="Unassembled WGS sequence"/>
</dbReference>
<evidence type="ECO:0000313" key="3">
    <source>
        <dbReference type="EMBL" id="KIM28430.1"/>
    </source>
</evidence>
<dbReference type="HOGENOM" id="CLU_2405509_0_0_1"/>
<sequence>LQFSPWTPDIRTNGLLDTCRELGISIVAYSPLGRRLFSGKYRKEEEFPEGDFRRTTPRFQGEALQENLKLVGAITEIAQRKGITPSQLTLVWV</sequence>
<dbReference type="STRING" id="933852.A0A0C3AV48"/>
<dbReference type="Pfam" id="PF00248">
    <property type="entry name" value="Aldo_ket_red"/>
    <property type="match status" value="1"/>
</dbReference>
<dbReference type="PANTHER" id="PTHR43625">
    <property type="entry name" value="AFLATOXIN B1 ALDEHYDE REDUCTASE"/>
    <property type="match status" value="1"/>
</dbReference>
<accession>A0A0C3AV48</accession>